<feature type="domain" description="Ig-like" evidence="2">
    <location>
        <begin position="1620"/>
        <end position="1703"/>
    </location>
</feature>
<feature type="signal peptide" evidence="1">
    <location>
        <begin position="1"/>
        <end position="32"/>
    </location>
</feature>
<proteinExistence type="predicted"/>
<organism evidence="3 4">
    <name type="scientific">Taibaiella soli</name>
    <dbReference type="NCBI Taxonomy" id="1649169"/>
    <lineage>
        <taxon>Bacteria</taxon>
        <taxon>Pseudomonadati</taxon>
        <taxon>Bacteroidota</taxon>
        <taxon>Chitinophagia</taxon>
        <taxon>Chitinophagales</taxon>
        <taxon>Chitinophagaceae</taxon>
        <taxon>Taibaiella</taxon>
    </lineage>
</organism>
<keyword evidence="4" id="KW-1185">Reference proteome</keyword>
<dbReference type="EMBL" id="QKTW01000002">
    <property type="protein sequence ID" value="PZF74879.1"/>
    <property type="molecule type" value="Genomic_DNA"/>
</dbReference>
<name>A0A2W2BF29_9BACT</name>
<dbReference type="SUPFAM" id="SSF49265">
    <property type="entry name" value="Fibronectin type III"/>
    <property type="match status" value="1"/>
</dbReference>
<evidence type="ECO:0000313" key="3">
    <source>
        <dbReference type="EMBL" id="PZF74879.1"/>
    </source>
</evidence>
<dbReference type="OrthoDB" id="602856at2"/>
<dbReference type="InterPro" id="IPR026444">
    <property type="entry name" value="Secre_tail"/>
</dbReference>
<dbReference type="NCBIfam" id="TIGR04183">
    <property type="entry name" value="Por_Secre_tail"/>
    <property type="match status" value="1"/>
</dbReference>
<dbReference type="Proteomes" id="UP000248745">
    <property type="component" value="Unassembled WGS sequence"/>
</dbReference>
<protein>
    <recommendedName>
        <fullName evidence="2">Ig-like domain-containing protein</fullName>
    </recommendedName>
</protein>
<feature type="chain" id="PRO_5016131118" description="Ig-like domain-containing protein" evidence="1">
    <location>
        <begin position="33"/>
        <end position="2424"/>
    </location>
</feature>
<dbReference type="PROSITE" id="PS50835">
    <property type="entry name" value="IG_LIKE"/>
    <property type="match status" value="2"/>
</dbReference>
<evidence type="ECO:0000313" key="4">
    <source>
        <dbReference type="Proteomes" id="UP000248745"/>
    </source>
</evidence>
<dbReference type="InterPro" id="IPR007110">
    <property type="entry name" value="Ig-like_dom"/>
</dbReference>
<sequence length="2424" mass="246009">MFLFFAIHLKRAMFKKITLLSCLLFLCIAANAGYIPVALTGFNADIVADGIGSASGSTTADVDGAGYAFTAQDFQATATTALPTYYLPSSLSVTSLLSPGLNFQLMPYSGNNSLRLASGGSGTLTVTTPVAGAEICLLGTAGSTGGTTTQSTANITITFTDATTQVFSNVGYYDWYEQDATASVAGVGRVLISTNVLSGSTTDPHLFELKLALNSSNYSKQIASISVVRSSTNGVMHVMAMAVKTLCTAPTAQPSGLNLTASASSINLSYTAASPAPDKYLIVRTSGAPLNTTPVDGTTYAAGNTLGNGTVVYIGSNTSFLNTGLTGSTSYTYTVYSVNDVCGGGPLYLATTPLTGTATTLAPSVYTWNGSVSTDYQVAGNWTPNRVLPDVTDILQFNNGVIDTVKNIPAQTIRGLLFTNNTTAVFQAPAAATLTLASDNDATTNELNIAAGSSLINNSTTAALTIAFSGTGATGKIAGTLEIANTASIGNVMNFTNAIDTVTATGTFAAGGIAAGTITSTTANLIILGTYLHKYSSVAGMIPVATWGVGSTVKIAGLTTATTAPTNTAQTFYNFTYASPLQTNNTVWATVPTAINGTLTVDTTGTAEWQWSSTASPTINNFVQTKGKFSIGTSTVAKTVTILGNVNQTKGILRVSGTGAVTLNFNGTGGTQNASFVDSAINGPVIYQVSNGGGINLTGTGLLTTTPNFKINSSGGVRISNTNANPINTTLALTYAATGTTLTYDTAGSITATAAVWPATNGPFNVVLNLGNNFRKLTIPTAFASRTIGGTLTMTAGDIDLSSNTLTLGTSATAAGALSYAGGTIRITTGSLVRWYGTTGLPTTAVVTGTAAGFYPISYQGVNRFASIYFSASTALSTGGSIAVGHNSLSGLTTITPVLDGTYSIDKRTNAFWTVTTPSVPVATGTISMSLTGTGLFNAITPANLRLMQSSSIAGNYVAGSGMTVVRTGLSVAQLTNSHYIGANAADIEGVYIAVNTGNWSAGTTWDIGIAPTNANIAYINPGVTVTVDAATNAAKSLTILSGGTLQANANTLTIDSAITNSGTLSLGGTGTVNLGPAGGSNKPFTSTGTLNVNGGTLNINGNMVLAAGSVFNQTAGNVNVDGNAGGNPATSVPSGTVIASWQTNQLNLTGGTFTVVDPHVGTAATLTRAFEYNTTLGYTNLAPTHTFAFGNGVSTDTSANVAGFRFNLAQASTTSRLALGNLVINTGSANNRVVSVGNAISMLGNMIITSGEFRSMSTPAITYLNGNLTVAANGIFTCDQPLYFASYQNATISDATGGQTVSGAGTFRNGATSPTAFFSSLTLRNGTGVTFNIGNAITFSGTTTFVAATAINAGPSRIFMPANASLVMISGGVITGYSQANGWVAGRFQRIVPTGTFASLFPIGDSSYYAPVQFNSGTVTTAGDMWASTTKLDHPNINTSGINPTKSVNRYYTVQPINGTTFNATGAAMTLNWNAADVDAIATPANFVAGNYQPSTWTYPTVASPAATSIKVSGLTFATGNDFAVGEQCAPINITTQPLTHTACIGSPDTFRVILTDSSSANYQWKKAGVNIPGATNGTYVIPVVAAGDAGVYSVSVGSNCPTVTGVTSANATLSLNLPATITTQPVSQTLCENSPVTFSVAATGTGPLTYQWQKNGANISGATATSYTMAAISAADAGNYTVIVGGVSPCGTTVSNTATLTVQSLPLNIVATSSTSFCAGGSVLLKASSVPGLTYVWKNNGTAMVPPATDSAYTASTSGSYTVTITNTANGCSGTSNAIVVNASGAPTSTINPAGAVAICSGSGVVLHGLNTAGLTYEWSLGGNVITGATDSVYTATTAGNYTLKISIGAGCSNTSVATTVSMNPLPNATVTPGGATTFCQGGNVSLCVPSTAGYTYQWKLNTNNIAGATNACYTANASGNYTAVVTNTATGCVATSSGTTTTVNPLPVVTIISGSANTFCAGGSVVLKANPASGLSYIWKLNGTAIVPAATDTVYTATASGAYTVTATNSNGCAGTSAATNVTANPLPNVTITPSNSTTICQGQTTNLCVPSGVSQTYVWKQNGTNIAGATTTCYTASAAGIYTVTVTNTATTCTATSAQTTIVVNPLPTATATLLSATAGGCTGDTVWMTGNTDPTIVSRLWSKNGTAINPPATAVALGATSSGLYTVTNTNNLGCSAVSAPINVSINPKPDAMISYTTPVTFCEGGAVVLNAVTATGTSYQWQNNATPVAGATDNYFVADHNGSYSVTVTNSFGCSETSNPPVLVVVNPLPVPVITVSGNTLTTGSYASYQWYLNSTPINGATSQSYTFTQNGGYLVRVTDVLNCTNYSLLSFVNNVGVKNILVHASDISVYPNPAQNVVNIDAPVKVNIVLRDLLGQTLLSQKAVTRIYLSDIPAGLYLMQISDENGIIVKTEKITKQ</sequence>
<keyword evidence="1" id="KW-0732">Signal</keyword>
<dbReference type="Pfam" id="PF13927">
    <property type="entry name" value="Ig_3"/>
    <property type="match status" value="1"/>
</dbReference>
<evidence type="ECO:0000256" key="1">
    <source>
        <dbReference type="SAM" id="SignalP"/>
    </source>
</evidence>
<dbReference type="SMART" id="SM00409">
    <property type="entry name" value="IG"/>
    <property type="match status" value="2"/>
</dbReference>
<feature type="domain" description="Ig-like" evidence="2">
    <location>
        <begin position="2031"/>
        <end position="2107"/>
    </location>
</feature>
<dbReference type="InterPro" id="IPR036179">
    <property type="entry name" value="Ig-like_dom_sf"/>
</dbReference>
<dbReference type="Pfam" id="PF18962">
    <property type="entry name" value="Por_Secre_tail"/>
    <property type="match status" value="1"/>
</dbReference>
<gene>
    <name evidence="3" type="ORF">DN068_01395</name>
</gene>
<dbReference type="SUPFAM" id="SSF48726">
    <property type="entry name" value="Immunoglobulin"/>
    <property type="match status" value="2"/>
</dbReference>
<comment type="caution">
    <text evidence="3">The sequence shown here is derived from an EMBL/GenBank/DDBJ whole genome shotgun (WGS) entry which is preliminary data.</text>
</comment>
<dbReference type="InterPro" id="IPR036116">
    <property type="entry name" value="FN3_sf"/>
</dbReference>
<evidence type="ECO:0000259" key="2">
    <source>
        <dbReference type="PROSITE" id="PS50835"/>
    </source>
</evidence>
<dbReference type="InterPro" id="IPR013783">
    <property type="entry name" value="Ig-like_fold"/>
</dbReference>
<accession>A0A2W2BF29</accession>
<dbReference type="InterPro" id="IPR003599">
    <property type="entry name" value="Ig_sub"/>
</dbReference>
<reference evidence="3 4" key="1">
    <citation type="submission" date="2018-06" db="EMBL/GenBank/DDBJ databases">
        <title>Mucibacter soli gen. nov., sp. nov., a new member of the family Chitinophagaceae producing mucin.</title>
        <authorList>
            <person name="Kim M.-K."/>
            <person name="Park S."/>
            <person name="Kim T.-S."/>
            <person name="Joung Y."/>
            <person name="Han J.-H."/>
            <person name="Kim S.B."/>
        </authorList>
    </citation>
    <scope>NUCLEOTIDE SEQUENCE [LARGE SCALE GENOMIC DNA]</scope>
    <source>
        <strain evidence="3 4">R1-15</strain>
    </source>
</reference>
<dbReference type="Gene3D" id="2.60.40.10">
    <property type="entry name" value="Immunoglobulins"/>
    <property type="match status" value="8"/>
</dbReference>